<dbReference type="GO" id="GO:0005525">
    <property type="term" value="F:GTP binding"/>
    <property type="evidence" value="ECO:0007669"/>
    <property type="project" value="InterPro"/>
</dbReference>
<dbReference type="SUPFAM" id="SSF52540">
    <property type="entry name" value="P-loop containing nucleoside triphosphate hydrolases"/>
    <property type="match status" value="1"/>
</dbReference>
<dbReference type="CDD" id="cd00882">
    <property type="entry name" value="Ras_like_GTPase"/>
    <property type="match status" value="1"/>
</dbReference>
<dbReference type="HOGENOM" id="CLU_050405_1_0_1"/>
<evidence type="ECO:0000313" key="3">
    <source>
        <dbReference type="Proteomes" id="UP000054485"/>
    </source>
</evidence>
<evidence type="ECO:0000313" key="2">
    <source>
        <dbReference type="EMBL" id="KIK42925.1"/>
    </source>
</evidence>
<accession>A0A0C9ZZ14</accession>
<dbReference type="InterPro" id="IPR006073">
    <property type="entry name" value="GTP-bd"/>
</dbReference>
<feature type="domain" description="G" evidence="1">
    <location>
        <begin position="18"/>
        <end position="144"/>
    </location>
</feature>
<name>A0A0C9ZZ14_9AGAM</name>
<reference evidence="2 3" key="1">
    <citation type="submission" date="2014-04" db="EMBL/GenBank/DDBJ databases">
        <authorList>
            <consortium name="DOE Joint Genome Institute"/>
            <person name="Kuo A."/>
            <person name="Ruytinx J."/>
            <person name="Rineau F."/>
            <person name="Colpaert J."/>
            <person name="Kohler A."/>
            <person name="Nagy L.G."/>
            <person name="Floudas D."/>
            <person name="Copeland A."/>
            <person name="Barry K.W."/>
            <person name="Cichocki N."/>
            <person name="Veneault-Fourrey C."/>
            <person name="LaButti K."/>
            <person name="Lindquist E.A."/>
            <person name="Lipzen A."/>
            <person name="Lundell T."/>
            <person name="Morin E."/>
            <person name="Murat C."/>
            <person name="Sun H."/>
            <person name="Tunlid A."/>
            <person name="Henrissat B."/>
            <person name="Grigoriev I.V."/>
            <person name="Hibbett D.S."/>
            <person name="Martin F."/>
            <person name="Nordberg H.P."/>
            <person name="Cantor M.N."/>
            <person name="Hua S.X."/>
        </authorList>
    </citation>
    <scope>NUCLEOTIDE SEQUENCE [LARGE SCALE GENOMIC DNA]</scope>
    <source>
        <strain evidence="2 3">UH-Slu-Lm8-n1</strain>
    </source>
</reference>
<dbReference type="Gene3D" id="3.40.50.300">
    <property type="entry name" value="P-loop containing nucleotide triphosphate hydrolases"/>
    <property type="match status" value="1"/>
</dbReference>
<dbReference type="Proteomes" id="UP000054485">
    <property type="component" value="Unassembled WGS sequence"/>
</dbReference>
<dbReference type="PROSITE" id="PS00675">
    <property type="entry name" value="SIGMA54_INTERACT_1"/>
    <property type="match status" value="1"/>
</dbReference>
<dbReference type="OrthoDB" id="8954335at2759"/>
<dbReference type="InterPro" id="IPR025662">
    <property type="entry name" value="Sigma_54_int_dom_ATP-bd_1"/>
</dbReference>
<dbReference type="Pfam" id="PF01926">
    <property type="entry name" value="MMR_HSR1"/>
    <property type="match status" value="1"/>
</dbReference>
<keyword evidence="3" id="KW-1185">Reference proteome</keyword>
<evidence type="ECO:0000259" key="1">
    <source>
        <dbReference type="Pfam" id="PF01926"/>
    </source>
</evidence>
<dbReference type="InterPro" id="IPR027417">
    <property type="entry name" value="P-loop_NTPase"/>
</dbReference>
<gene>
    <name evidence="2" type="ORF">CY34DRAFT_82708</name>
</gene>
<reference evidence="3" key="2">
    <citation type="submission" date="2015-01" db="EMBL/GenBank/DDBJ databases">
        <title>Evolutionary Origins and Diversification of the Mycorrhizal Mutualists.</title>
        <authorList>
            <consortium name="DOE Joint Genome Institute"/>
            <consortium name="Mycorrhizal Genomics Consortium"/>
            <person name="Kohler A."/>
            <person name="Kuo A."/>
            <person name="Nagy L.G."/>
            <person name="Floudas D."/>
            <person name="Copeland A."/>
            <person name="Barry K.W."/>
            <person name="Cichocki N."/>
            <person name="Veneault-Fourrey C."/>
            <person name="LaButti K."/>
            <person name="Lindquist E.A."/>
            <person name="Lipzen A."/>
            <person name="Lundell T."/>
            <person name="Morin E."/>
            <person name="Murat C."/>
            <person name="Riley R."/>
            <person name="Ohm R."/>
            <person name="Sun H."/>
            <person name="Tunlid A."/>
            <person name="Henrissat B."/>
            <person name="Grigoriev I.V."/>
            <person name="Hibbett D.S."/>
            <person name="Martin F."/>
        </authorList>
    </citation>
    <scope>NUCLEOTIDE SEQUENCE [LARGE SCALE GENOMIC DNA]</scope>
    <source>
        <strain evidence="3">UH-Slu-Lm8-n1</strain>
    </source>
</reference>
<organism evidence="2 3">
    <name type="scientific">Suillus luteus UH-Slu-Lm8-n1</name>
    <dbReference type="NCBI Taxonomy" id="930992"/>
    <lineage>
        <taxon>Eukaryota</taxon>
        <taxon>Fungi</taxon>
        <taxon>Dikarya</taxon>
        <taxon>Basidiomycota</taxon>
        <taxon>Agaricomycotina</taxon>
        <taxon>Agaricomycetes</taxon>
        <taxon>Agaricomycetidae</taxon>
        <taxon>Boletales</taxon>
        <taxon>Suillineae</taxon>
        <taxon>Suillaceae</taxon>
        <taxon>Suillus</taxon>
    </lineage>
</organism>
<dbReference type="EMBL" id="KN835226">
    <property type="protein sequence ID" value="KIK42925.1"/>
    <property type="molecule type" value="Genomic_DNA"/>
</dbReference>
<proteinExistence type="predicted"/>
<dbReference type="InParanoid" id="A0A0C9ZZ14"/>
<dbReference type="AlphaFoldDB" id="A0A0C9ZZ14"/>
<protein>
    <recommendedName>
        <fullName evidence="1">G domain-containing protein</fullName>
    </recommendedName>
</protein>
<sequence>MKLTQSQSAASHHKKTCNVVIFGETGAGKSSLINLVAGTQTALTSCDATGCTTETNVYDVLIQNETLKVKLFDTVGLGEGPEGKVPDKDARKVLKKLIRDLMKQNDIHLLMYCVRGVRATKALCRNYDLIRSEVKERVPIVLVATSLEDKGPEMEAWWRDNERSISDFGMTFAGHACVTTAAVDEHAEDKLKRRHKQSYHAVCQLIEQYRLSETVQTPLLDVGRWLHNAIQQVSTCTPRYVVLGYSSCRYFTSINEQEKTQRYRTRWGDGSKRWFTC</sequence>